<dbReference type="PANTHER" id="PTHR21266:SF58">
    <property type="entry name" value="PHEOPHORBIDE A OXYGENASE"/>
    <property type="match status" value="1"/>
</dbReference>
<dbReference type="Gramene" id="Zm00001eb081050_T001">
    <property type="protein sequence ID" value="Zm00001eb081050_P001"/>
    <property type="gene ID" value="Zm00001eb081050"/>
</dbReference>
<reference evidence="1" key="2">
    <citation type="submission" date="2019-07" db="EMBL/GenBank/DDBJ databases">
        <authorList>
            <person name="Seetharam A."/>
            <person name="Woodhouse M."/>
            <person name="Cannon E."/>
        </authorList>
    </citation>
    <scope>NUCLEOTIDE SEQUENCE [LARGE SCALE GENOMIC DNA]</scope>
    <source>
        <strain evidence="1">cv. B73</strain>
    </source>
</reference>
<dbReference type="PANTHER" id="PTHR21266">
    <property type="entry name" value="IRON-SULFUR DOMAIN CONTAINING PROTEIN"/>
    <property type="match status" value="1"/>
</dbReference>
<name>A0A804MF97_MAIZE</name>
<keyword evidence="2" id="KW-1185">Reference proteome</keyword>
<dbReference type="EnsemblPlants" id="Zm00001eb081050_T001">
    <property type="protein sequence ID" value="Zm00001eb081050_P001"/>
    <property type="gene ID" value="Zm00001eb081050"/>
</dbReference>
<evidence type="ECO:0000313" key="1">
    <source>
        <dbReference type="EnsemblPlants" id="Zm00001eb081050_P001"/>
    </source>
</evidence>
<dbReference type="InterPro" id="IPR050584">
    <property type="entry name" value="Cholesterol_7-desaturase"/>
</dbReference>
<dbReference type="InParanoid" id="A0A804MF97"/>
<reference evidence="1" key="3">
    <citation type="submission" date="2021-05" db="UniProtKB">
        <authorList>
            <consortium name="EnsemblPlants"/>
        </authorList>
    </citation>
    <scope>IDENTIFICATION</scope>
    <source>
        <strain evidence="1">cv. B73</strain>
    </source>
</reference>
<organism evidence="1 2">
    <name type="scientific">Zea mays</name>
    <name type="common">Maize</name>
    <dbReference type="NCBI Taxonomy" id="4577"/>
    <lineage>
        <taxon>Eukaryota</taxon>
        <taxon>Viridiplantae</taxon>
        <taxon>Streptophyta</taxon>
        <taxon>Embryophyta</taxon>
        <taxon>Tracheophyta</taxon>
        <taxon>Spermatophyta</taxon>
        <taxon>Magnoliopsida</taxon>
        <taxon>Liliopsida</taxon>
        <taxon>Poales</taxon>
        <taxon>Poaceae</taxon>
        <taxon>PACMAD clade</taxon>
        <taxon>Panicoideae</taxon>
        <taxon>Andropogonodae</taxon>
        <taxon>Andropogoneae</taxon>
        <taxon>Tripsacinae</taxon>
        <taxon>Zea</taxon>
    </lineage>
</organism>
<dbReference type="Proteomes" id="UP000007305">
    <property type="component" value="Chromosome 2"/>
</dbReference>
<protein>
    <submittedName>
        <fullName evidence="1">Uncharacterized protein</fullName>
    </submittedName>
</protein>
<proteinExistence type="predicted"/>
<reference evidence="2" key="1">
    <citation type="submission" date="2015-12" db="EMBL/GenBank/DDBJ databases">
        <title>Update maize B73 reference genome by single molecule sequencing technologies.</title>
        <authorList>
            <consortium name="Maize Genome Sequencing Project"/>
            <person name="Ware D."/>
        </authorList>
    </citation>
    <scope>NUCLEOTIDE SEQUENCE [LARGE SCALE GENOMIC DNA]</scope>
    <source>
        <strain evidence="2">cv. B73</strain>
    </source>
</reference>
<dbReference type="Gene3D" id="3.90.380.10">
    <property type="entry name" value="Naphthalene 1,2-dioxygenase Alpha Subunit, Chain A, domain 1"/>
    <property type="match status" value="1"/>
</dbReference>
<dbReference type="SUPFAM" id="SSF55961">
    <property type="entry name" value="Bet v1-like"/>
    <property type="match status" value="1"/>
</dbReference>
<dbReference type="AlphaFoldDB" id="A0A804MF97"/>
<accession>A0A804MF97</accession>
<sequence length="137" mass="15805">MHTSSRACVASYPCVVQNNILWFYPRDDPEYKDVLQRKRPLLIPEIDDPDFVTVYGIRDLHYGYDILVENHMDPAHVPYAHKGIMRGIRKKEDPGRYVPEASFLHGLLQVAETLSSMGSRQEELMKVEEQSVELGMD</sequence>
<evidence type="ECO:0000313" key="2">
    <source>
        <dbReference type="Proteomes" id="UP000007305"/>
    </source>
</evidence>